<dbReference type="EMBL" id="LSZO01000172">
    <property type="protein sequence ID" value="KXU37040.1"/>
    <property type="molecule type" value="Genomic_DNA"/>
</dbReference>
<keyword evidence="3" id="KW-1185">Reference proteome</keyword>
<organism evidence="2 3">
    <name type="scientific">Ventosimonas gracilis</name>
    <dbReference type="NCBI Taxonomy" id="1680762"/>
    <lineage>
        <taxon>Bacteria</taxon>
        <taxon>Pseudomonadati</taxon>
        <taxon>Pseudomonadota</taxon>
        <taxon>Gammaproteobacteria</taxon>
        <taxon>Pseudomonadales</taxon>
        <taxon>Ventosimonadaceae</taxon>
        <taxon>Ventosimonas</taxon>
    </lineage>
</organism>
<reference evidence="2 3" key="1">
    <citation type="submission" date="2016-02" db="EMBL/GenBank/DDBJ databases">
        <authorList>
            <person name="Wen L."/>
            <person name="He K."/>
            <person name="Yang H."/>
        </authorList>
    </citation>
    <scope>NUCLEOTIDE SEQUENCE [LARGE SCALE GENOMIC DNA]</scope>
    <source>
        <strain evidence="2 3">CV58</strain>
    </source>
</reference>
<dbReference type="InterPro" id="IPR037066">
    <property type="entry name" value="Plug_dom_sf"/>
</dbReference>
<accession>A0A139SRD5</accession>
<evidence type="ECO:0000313" key="2">
    <source>
        <dbReference type="EMBL" id="KXU37040.1"/>
    </source>
</evidence>
<protein>
    <recommendedName>
        <fullName evidence="1">TonB-dependent receptor plug domain-containing protein</fullName>
    </recommendedName>
</protein>
<evidence type="ECO:0000313" key="3">
    <source>
        <dbReference type="Proteomes" id="UP000072660"/>
    </source>
</evidence>
<name>A0A139SRD5_9GAMM</name>
<dbReference type="Gene3D" id="2.170.130.10">
    <property type="entry name" value="TonB-dependent receptor, plug domain"/>
    <property type="match status" value="1"/>
</dbReference>
<dbReference type="OrthoDB" id="127311at2"/>
<feature type="domain" description="TonB-dependent receptor plug" evidence="1">
    <location>
        <begin position="52"/>
        <end position="109"/>
    </location>
</feature>
<gene>
    <name evidence="2" type="ORF">AXE65_03985</name>
</gene>
<comment type="caution">
    <text evidence="2">The sequence shown here is derived from an EMBL/GenBank/DDBJ whole genome shotgun (WGS) entry which is preliminary data.</text>
</comment>
<sequence length="161" mass="17455">MFALLFTGLLPTATFATDTLELEQIDISSTALEKRANGTVQGYRATRSDTSIEKVPQSISMVPRQVIEDLGDPRIDRALDFAGGVGRQNDFGGMVNARFSVRGLTSGFRSVPVSNASRAAVQNFARPSAAYSQCVHSFHCKILVNTSQADCINRQAKNINN</sequence>
<evidence type="ECO:0000259" key="1">
    <source>
        <dbReference type="Pfam" id="PF07715"/>
    </source>
</evidence>
<dbReference type="Proteomes" id="UP000072660">
    <property type="component" value="Unassembled WGS sequence"/>
</dbReference>
<dbReference type="AlphaFoldDB" id="A0A139SRD5"/>
<proteinExistence type="predicted"/>
<dbReference type="SUPFAM" id="SSF56935">
    <property type="entry name" value="Porins"/>
    <property type="match status" value="1"/>
</dbReference>
<dbReference type="InterPro" id="IPR012910">
    <property type="entry name" value="Plug_dom"/>
</dbReference>
<dbReference type="Pfam" id="PF07715">
    <property type="entry name" value="Plug"/>
    <property type="match status" value="1"/>
</dbReference>
<dbReference type="RefSeq" id="WP_068391131.1">
    <property type="nucleotide sequence ID" value="NZ_LSZO01000172.1"/>
</dbReference>